<dbReference type="Pfam" id="PF09643">
    <property type="entry name" value="YopX"/>
    <property type="match status" value="1"/>
</dbReference>
<dbReference type="EMBL" id="BK032670">
    <property type="protein sequence ID" value="DAF54031.1"/>
    <property type="molecule type" value="Genomic_DNA"/>
</dbReference>
<protein>
    <submittedName>
        <fullName evidence="2">YopX protein</fullName>
    </submittedName>
</protein>
<evidence type="ECO:0000313" key="2">
    <source>
        <dbReference type="EMBL" id="DAF54031.1"/>
    </source>
</evidence>
<accession>A0A8S5STL3</accession>
<name>A0A8S5STL3_9CAUD</name>
<reference evidence="2" key="1">
    <citation type="journal article" date="2021" name="Proc. Natl. Acad. Sci. U.S.A.">
        <title>A Catalog of Tens of Thousands of Viruses from Human Metagenomes Reveals Hidden Associations with Chronic Diseases.</title>
        <authorList>
            <person name="Tisza M.J."/>
            <person name="Buck C.B."/>
        </authorList>
    </citation>
    <scope>NUCLEOTIDE SEQUENCE</scope>
    <source>
        <strain evidence="2">CtfyA6</strain>
    </source>
</reference>
<evidence type="ECO:0000259" key="1">
    <source>
        <dbReference type="Pfam" id="PF09643"/>
    </source>
</evidence>
<organism evidence="2">
    <name type="scientific">Myoviridae sp. ctfyA6</name>
    <dbReference type="NCBI Taxonomy" id="2827698"/>
    <lineage>
        <taxon>Viruses</taxon>
        <taxon>Duplodnaviria</taxon>
        <taxon>Heunggongvirae</taxon>
        <taxon>Uroviricota</taxon>
        <taxon>Caudoviricetes</taxon>
    </lineage>
</organism>
<dbReference type="SUPFAM" id="SSF159006">
    <property type="entry name" value="YopX-like"/>
    <property type="match status" value="1"/>
</dbReference>
<proteinExistence type="predicted"/>
<dbReference type="InterPro" id="IPR019096">
    <property type="entry name" value="YopX_protein"/>
</dbReference>
<dbReference type="Gene3D" id="2.30.30.290">
    <property type="entry name" value="YopX-like domains"/>
    <property type="match status" value="1"/>
</dbReference>
<dbReference type="InterPro" id="IPR023385">
    <property type="entry name" value="YopX-like_C"/>
</dbReference>
<feature type="domain" description="YopX protein" evidence="1">
    <location>
        <begin position="36"/>
        <end position="110"/>
    </location>
</feature>
<sequence>MRDIKFRAWDKVNKRWIKQFNIDLLNINIFSLPNIEINQYTGLKDKNEKEIYEGDILSSAFSKRIVIFDENTCSFMLKDIRLRNELFLLTKEKSKNLEIISNIYENGNLIGDEE</sequence>